<dbReference type="OrthoDB" id="1453400at2"/>
<dbReference type="RefSeq" id="WP_078712028.1">
    <property type="nucleotide sequence ID" value="NZ_FUWY01000004.1"/>
</dbReference>
<reference evidence="2" key="1">
    <citation type="submission" date="2017-02" db="EMBL/GenBank/DDBJ databases">
        <authorList>
            <person name="Varghese N."/>
            <person name="Submissions S."/>
        </authorList>
    </citation>
    <scope>NUCLEOTIDE SEQUENCE [LARGE SCALE GENOMIC DNA]</scope>
    <source>
        <strain evidence="2">ATCC 25662</strain>
    </source>
</reference>
<evidence type="ECO:0008006" key="3">
    <source>
        <dbReference type="Google" id="ProtNLM"/>
    </source>
</evidence>
<proteinExistence type="predicted"/>
<evidence type="ECO:0000313" key="1">
    <source>
        <dbReference type="EMBL" id="SJZ78633.1"/>
    </source>
</evidence>
<evidence type="ECO:0000313" key="2">
    <source>
        <dbReference type="Proteomes" id="UP000243297"/>
    </source>
</evidence>
<dbReference type="Proteomes" id="UP000243297">
    <property type="component" value="Unassembled WGS sequence"/>
</dbReference>
<organism evidence="1 2">
    <name type="scientific">Anaerorhabdus furcosa</name>
    <dbReference type="NCBI Taxonomy" id="118967"/>
    <lineage>
        <taxon>Bacteria</taxon>
        <taxon>Bacillati</taxon>
        <taxon>Bacillota</taxon>
        <taxon>Erysipelotrichia</taxon>
        <taxon>Erysipelotrichales</taxon>
        <taxon>Erysipelotrichaceae</taxon>
        <taxon>Anaerorhabdus</taxon>
    </lineage>
</organism>
<dbReference type="STRING" id="118967.SAMN02745191_1635"/>
<accession>A0A1T4NHP1</accession>
<gene>
    <name evidence="1" type="ORF">SAMN02745191_1635</name>
</gene>
<keyword evidence="2" id="KW-1185">Reference proteome</keyword>
<protein>
    <recommendedName>
        <fullName evidence="3">Antibiotic biosynthesis monooxygenase</fullName>
    </recommendedName>
</protein>
<dbReference type="AlphaFoldDB" id="A0A1T4NHP1"/>
<sequence length="103" mass="12160">MKKTAWIITYKLKKGVDEEDFIDATQCLHDEVLSKAKGFIFWQQYKQESTWTDFVMWESTDDANNGLDVGHGTIQAKHFYSFIQMTTCRMTISEFVKQYERSL</sequence>
<name>A0A1T4NHP1_9FIRM</name>
<dbReference type="EMBL" id="FUWY01000004">
    <property type="protein sequence ID" value="SJZ78633.1"/>
    <property type="molecule type" value="Genomic_DNA"/>
</dbReference>